<dbReference type="InterPro" id="IPR003439">
    <property type="entry name" value="ABC_transporter-like_ATP-bd"/>
</dbReference>
<dbReference type="EMBL" id="JADIMY010000001">
    <property type="protein sequence ID" value="MBO8426940.1"/>
    <property type="molecule type" value="Genomic_DNA"/>
</dbReference>
<dbReference type="GO" id="GO:0005524">
    <property type="term" value="F:ATP binding"/>
    <property type="evidence" value="ECO:0007669"/>
    <property type="project" value="UniProtKB-KW"/>
</dbReference>
<dbReference type="InterPro" id="IPR008995">
    <property type="entry name" value="Mo/tungstate-bd_C_term_dom"/>
</dbReference>
<proteinExistence type="predicted"/>
<keyword evidence="3 5" id="KW-0067">ATP-binding</keyword>
<evidence type="ECO:0000259" key="4">
    <source>
        <dbReference type="PROSITE" id="PS50893"/>
    </source>
</evidence>
<reference evidence="5" key="2">
    <citation type="journal article" date="2021" name="PeerJ">
        <title>Extensive microbial diversity within the chicken gut microbiome revealed by metagenomics and culture.</title>
        <authorList>
            <person name="Gilroy R."/>
            <person name="Ravi A."/>
            <person name="Getino M."/>
            <person name="Pursley I."/>
            <person name="Horton D.L."/>
            <person name="Alikhan N.F."/>
            <person name="Baker D."/>
            <person name="Gharbi K."/>
            <person name="Hall N."/>
            <person name="Watson M."/>
            <person name="Adriaenssens E.M."/>
            <person name="Foster-Nyarko E."/>
            <person name="Jarju S."/>
            <person name="Secka A."/>
            <person name="Antonio M."/>
            <person name="Oren A."/>
            <person name="Chaudhuri R.R."/>
            <person name="La Ragione R."/>
            <person name="Hildebrand F."/>
            <person name="Pallen M.J."/>
        </authorList>
    </citation>
    <scope>NUCLEOTIDE SEQUENCE</scope>
    <source>
        <strain evidence="5">11159</strain>
    </source>
</reference>
<dbReference type="PROSITE" id="PS00211">
    <property type="entry name" value="ABC_TRANSPORTER_1"/>
    <property type="match status" value="1"/>
</dbReference>
<protein>
    <submittedName>
        <fullName evidence="5">ABC transporter ATP-binding protein</fullName>
    </submittedName>
</protein>
<feature type="domain" description="ABC transporter" evidence="4">
    <location>
        <begin position="3"/>
        <end position="360"/>
    </location>
</feature>
<dbReference type="Gene3D" id="2.40.50.100">
    <property type="match status" value="1"/>
</dbReference>
<keyword evidence="2" id="KW-0547">Nucleotide-binding</keyword>
<dbReference type="InterPro" id="IPR047641">
    <property type="entry name" value="ABC_transpr_MalK/UgpC-like"/>
</dbReference>
<evidence type="ECO:0000313" key="6">
    <source>
        <dbReference type="Proteomes" id="UP000823613"/>
    </source>
</evidence>
<dbReference type="Proteomes" id="UP000823613">
    <property type="component" value="Unassembled WGS sequence"/>
</dbReference>
<comment type="caution">
    <text evidence="5">The sequence shown here is derived from an EMBL/GenBank/DDBJ whole genome shotgun (WGS) entry which is preliminary data.</text>
</comment>
<dbReference type="SUPFAM" id="SSF50331">
    <property type="entry name" value="MOP-like"/>
    <property type="match status" value="1"/>
</dbReference>
<accession>A0A9D9DIQ6</accession>
<evidence type="ECO:0000256" key="1">
    <source>
        <dbReference type="ARBA" id="ARBA00022448"/>
    </source>
</evidence>
<dbReference type="PANTHER" id="PTHR43875:SF1">
    <property type="entry name" value="OSMOPROTECTIVE COMPOUNDS UPTAKE ATP-BINDING PROTEIN GGTA"/>
    <property type="match status" value="1"/>
</dbReference>
<evidence type="ECO:0000256" key="3">
    <source>
        <dbReference type="ARBA" id="ARBA00022840"/>
    </source>
</evidence>
<dbReference type="GO" id="GO:0055052">
    <property type="term" value="C:ATP-binding cassette (ABC) transporter complex, substrate-binding subunit-containing"/>
    <property type="evidence" value="ECO:0007669"/>
    <property type="project" value="TreeGrafter"/>
</dbReference>
<dbReference type="AlphaFoldDB" id="A0A9D9DIQ6"/>
<dbReference type="InterPro" id="IPR027417">
    <property type="entry name" value="P-loop_NTPase"/>
</dbReference>
<reference evidence="5" key="1">
    <citation type="submission" date="2020-10" db="EMBL/GenBank/DDBJ databases">
        <authorList>
            <person name="Gilroy R."/>
        </authorList>
    </citation>
    <scope>NUCLEOTIDE SEQUENCE</scope>
    <source>
        <strain evidence="5">11159</strain>
    </source>
</reference>
<keyword evidence="1" id="KW-0813">Transport</keyword>
<dbReference type="SUPFAM" id="SSF52540">
    <property type="entry name" value="P-loop containing nucleoside triphosphate hydrolases"/>
    <property type="match status" value="1"/>
</dbReference>
<evidence type="ECO:0000256" key="2">
    <source>
        <dbReference type="ARBA" id="ARBA00022741"/>
    </source>
</evidence>
<dbReference type="PANTHER" id="PTHR43875">
    <property type="entry name" value="MALTODEXTRIN IMPORT ATP-BINDING PROTEIN MSMX"/>
    <property type="match status" value="1"/>
</dbReference>
<dbReference type="Pfam" id="PF00005">
    <property type="entry name" value="ABC_tran"/>
    <property type="match status" value="2"/>
</dbReference>
<gene>
    <name evidence="5" type="ORF">IAC58_00010</name>
</gene>
<dbReference type="GO" id="GO:0016887">
    <property type="term" value="F:ATP hydrolysis activity"/>
    <property type="evidence" value="ECO:0007669"/>
    <property type="project" value="InterPro"/>
</dbReference>
<organism evidence="5 6">
    <name type="scientific">Candidatus Onthovivens merdipullorum</name>
    <dbReference type="NCBI Taxonomy" id="2840889"/>
    <lineage>
        <taxon>Bacteria</taxon>
        <taxon>Bacillati</taxon>
        <taxon>Bacillota</taxon>
        <taxon>Bacilli</taxon>
        <taxon>Bacillales</taxon>
        <taxon>Candidatus Onthovivens</taxon>
    </lineage>
</organism>
<dbReference type="PROSITE" id="PS50893">
    <property type="entry name" value="ABC_TRANSPORTER_2"/>
    <property type="match status" value="1"/>
</dbReference>
<dbReference type="SMART" id="SM00382">
    <property type="entry name" value="AAA"/>
    <property type="match status" value="1"/>
</dbReference>
<dbReference type="InterPro" id="IPR003593">
    <property type="entry name" value="AAA+_ATPase"/>
</dbReference>
<sequence>MKIEIKDLTKVFYSKEKGGAKETIAVNKFNATIQDGELVGLLGPSGCGKSTTLYMIAGLKDPSSGEIYFDDVNVTDLPAEKRGIGLVFQNYALYPHMTVYKNISFPLTNLKIEANKKNFKLESLAIIKEVISKKEKLIEVINSVYKKKKVYKDDAINKIILEYDIPYKIASSIYKLVKNKKVNEYDDIISNIDTEIKKIKDKKETKGILYNDRYEELNKETSDPIKIKRKLNKNEIDLLTRQVARLVQIEELLDRKPSELSGGQQQRVAIARALVKKPKLLLLDEPLSNLDARLRLQTREEIKNIQRRVGITTIFVTHDQEEAMSICDRIIVMKDGKIQESAKPQEVYKNPDSLFVAKFLGNPPINIFNGKVIKNTLVLGGFPIKKLKNHYEDQDVYIGIRPEGFIYSKDIDGDKFNIKNIQTMGRDILLTCESNLSITGEVKIILNHELTTNDKEFSFKINPNKVYAFDKVSEKRLNDEGEETNENKLDEKIDEKEINKENKKIIIKNNDLDLVRNNNDIVKIFKEELEKALRKVTSE</sequence>
<evidence type="ECO:0000313" key="5">
    <source>
        <dbReference type="EMBL" id="MBO8426940.1"/>
    </source>
</evidence>
<name>A0A9D9DIQ6_9BACL</name>
<dbReference type="Gene3D" id="3.40.50.300">
    <property type="entry name" value="P-loop containing nucleotide triphosphate hydrolases"/>
    <property type="match status" value="2"/>
</dbReference>
<dbReference type="InterPro" id="IPR017871">
    <property type="entry name" value="ABC_transporter-like_CS"/>
</dbReference>